<gene>
    <name evidence="1" type="ORF">CHK_3114</name>
</gene>
<protein>
    <recommendedName>
        <fullName evidence="3">Alcohol acetyltransferase</fullName>
    </recommendedName>
</protein>
<organism evidence="1 2">
    <name type="scientific">Christensenella hongkongensis</name>
    <dbReference type="NCBI Taxonomy" id="270498"/>
    <lineage>
        <taxon>Bacteria</taxon>
        <taxon>Bacillati</taxon>
        <taxon>Bacillota</taxon>
        <taxon>Clostridia</taxon>
        <taxon>Christensenellales</taxon>
        <taxon>Christensenellaceae</taxon>
        <taxon>Christensenella</taxon>
    </lineage>
</organism>
<dbReference type="InterPro" id="IPR052058">
    <property type="entry name" value="Alcohol_O-acetyltransferase"/>
</dbReference>
<name>A0A0M2NF07_9FIRM</name>
<dbReference type="PANTHER" id="PTHR28037">
    <property type="entry name" value="ALCOHOL O-ACETYLTRANSFERASE 1-RELATED"/>
    <property type="match status" value="1"/>
</dbReference>
<evidence type="ECO:0000313" key="1">
    <source>
        <dbReference type="EMBL" id="KKI49536.1"/>
    </source>
</evidence>
<sequence length="420" mass="47186">MDTAAKLFPAVTRRTNTSVYRISAILKEEVCKETLQQAVRDTLKRYPAFAVKLTSTSFDQYFEPNDAPFFVKHEVEYPCALMKPEENNGYLFLVLYYGNRISLEAFHALADGAGAVEFLKTLLYRYFTLRGEKIDPEGKILLPEDTPGAEESEDALLKYYDADRSKVSKLPPAFKIKGTPYEPYGNNVLQGVVSVSALKAAAKRSDATITEYLTALLILAIYREAVREELDDEPIVISVPVNLRSLFPSKTVRNFFCILNLSVPIRTGMNFESILTEVQRQIREKTSEENLLGAIAESCGVMEHPVVKAVPRFMREAGTKFVFAFFGEDIKTMTLSNVGLIDLPAGLAKHVERAESIIYPTERSPINCCMCSVNGKLTISFIKTIKETAIIRYFFGFLARETGTDVEIYTNNWGICDEQV</sequence>
<dbReference type="Gene3D" id="3.30.559.30">
    <property type="entry name" value="Nonribosomal peptide synthetase, condensation domain"/>
    <property type="match status" value="1"/>
</dbReference>
<evidence type="ECO:0000313" key="2">
    <source>
        <dbReference type="Proteomes" id="UP000034076"/>
    </source>
</evidence>
<dbReference type="Gene3D" id="3.30.559.10">
    <property type="entry name" value="Chloramphenicol acetyltransferase-like domain"/>
    <property type="match status" value="1"/>
</dbReference>
<dbReference type="PATRIC" id="fig|270498.16.peg.3210"/>
<dbReference type="STRING" id="270498.CHK_3114"/>
<evidence type="ECO:0008006" key="3">
    <source>
        <dbReference type="Google" id="ProtNLM"/>
    </source>
</evidence>
<keyword evidence="2" id="KW-1185">Reference proteome</keyword>
<dbReference type="EMBL" id="LAYJ01000133">
    <property type="protein sequence ID" value="KKI49536.1"/>
    <property type="molecule type" value="Genomic_DNA"/>
</dbReference>
<dbReference type="PANTHER" id="PTHR28037:SF1">
    <property type="entry name" value="ALCOHOL O-ACETYLTRANSFERASE 1-RELATED"/>
    <property type="match status" value="1"/>
</dbReference>
<comment type="caution">
    <text evidence="1">The sequence shown here is derived from an EMBL/GenBank/DDBJ whole genome shotgun (WGS) entry which is preliminary data.</text>
</comment>
<accession>A0A0M2NF07</accession>
<dbReference type="SUPFAM" id="SSF52777">
    <property type="entry name" value="CoA-dependent acyltransferases"/>
    <property type="match status" value="1"/>
</dbReference>
<proteinExistence type="predicted"/>
<reference evidence="1 2" key="1">
    <citation type="submission" date="2015-04" db="EMBL/GenBank/DDBJ databases">
        <title>Draft genome sequence of bacteremic isolate Catabacter hongkongensis type strain HKU16T.</title>
        <authorList>
            <person name="Lau S.K."/>
            <person name="Teng J.L."/>
            <person name="Huang Y."/>
            <person name="Curreem S.O."/>
            <person name="Tsui S.K."/>
            <person name="Woo P.C."/>
        </authorList>
    </citation>
    <scope>NUCLEOTIDE SEQUENCE [LARGE SCALE GENOMIC DNA]</scope>
    <source>
        <strain evidence="1 2">HKU16</strain>
    </source>
</reference>
<dbReference type="InterPro" id="IPR023213">
    <property type="entry name" value="CAT-like_dom_sf"/>
</dbReference>
<dbReference type="AlphaFoldDB" id="A0A0M2NF07"/>
<dbReference type="Proteomes" id="UP000034076">
    <property type="component" value="Unassembled WGS sequence"/>
</dbReference>